<name>A0A1L3GHT4_SYNAC</name>
<feature type="binding site" evidence="10">
    <location>
        <position position="102"/>
    </location>
    <ligand>
        <name>[4Fe-4S] cluster</name>
        <dbReference type="ChEBI" id="CHEBI:49883"/>
        <note>4Fe-4S-S-AdoMet</note>
    </ligand>
</feature>
<dbReference type="RefSeq" id="WP_072287067.1">
    <property type="nucleotide sequence ID" value="NZ_CP015455.1"/>
</dbReference>
<evidence type="ECO:0000256" key="3">
    <source>
        <dbReference type="ARBA" id="ARBA00008703"/>
    </source>
</evidence>
<dbReference type="InterPro" id="IPR003739">
    <property type="entry name" value="Lys_aminomutase/Glu_NH3_mut"/>
</dbReference>
<sequence>MGYRKYITRIDQIPELDNLNEQQKQTLNSVVKRYAFRTNEYYQSLIDWEDPDDPIRRIVIPSADELEPWGKLDASGESRYARAPGLEHKYADTAVLLVSDVCGALCRFCFRKRLFMDDNQEVSRDVSAGLAYIRRHPEINNVLVTGGDPLLLSTRRLTEIVEQLRAIDHVRIIRIGSKMPAFNPFRILDDPDLLRMFKTHSRPDRRIYLMAQFNHPRELTEEARRALDMVQQSGVCIMHQTPMIRGVNDDPTTLGELFNELSYLGVAPYYLFQCRPTEGNAAYTVPIEEGYQIFAEALKTCSGLARRCRYTMSHATGKIEVAGLTAERIFFRFHRPADSEQSLSNLLVCARNPKACWLDDYAEAKSPLRLARNSFH</sequence>
<keyword evidence="13" id="KW-1185">Reference proteome</keyword>
<evidence type="ECO:0000256" key="6">
    <source>
        <dbReference type="ARBA" id="ARBA00022723"/>
    </source>
</evidence>
<evidence type="ECO:0000313" key="12">
    <source>
        <dbReference type="EMBL" id="APG25218.1"/>
    </source>
</evidence>
<dbReference type="Pfam" id="PF04055">
    <property type="entry name" value="Radical_SAM"/>
    <property type="match status" value="1"/>
</dbReference>
<dbReference type="EMBL" id="CP015518">
    <property type="protein sequence ID" value="APG25218.1"/>
    <property type="molecule type" value="Genomic_DNA"/>
</dbReference>
<dbReference type="STRING" id="29542.A6070_03395"/>
<accession>A0A1L3GHT4</accession>
<comment type="cofactor">
    <cofactor evidence="1">
        <name>pyridoxal 5'-phosphate</name>
        <dbReference type="ChEBI" id="CHEBI:597326"/>
    </cofactor>
</comment>
<dbReference type="SFLD" id="SFLDS00029">
    <property type="entry name" value="Radical_SAM"/>
    <property type="match status" value="1"/>
</dbReference>
<evidence type="ECO:0000256" key="8">
    <source>
        <dbReference type="ARBA" id="ARBA00023004"/>
    </source>
</evidence>
<dbReference type="CDD" id="cd01335">
    <property type="entry name" value="Radical_SAM"/>
    <property type="match status" value="1"/>
</dbReference>
<dbReference type="InterPro" id="IPR013785">
    <property type="entry name" value="Aldolase_TIM"/>
</dbReference>
<keyword evidence="7" id="KW-0663">Pyridoxal phosphate</keyword>
<evidence type="ECO:0000256" key="4">
    <source>
        <dbReference type="ARBA" id="ARBA00022485"/>
    </source>
</evidence>
<dbReference type="PROSITE" id="PS51918">
    <property type="entry name" value="RADICAL_SAM"/>
    <property type="match status" value="1"/>
</dbReference>
<evidence type="ECO:0000256" key="9">
    <source>
        <dbReference type="ARBA" id="ARBA00023014"/>
    </source>
</evidence>
<comment type="cofactor">
    <cofactor evidence="2">
        <name>[4Fe-4S] cluster</name>
        <dbReference type="ChEBI" id="CHEBI:49883"/>
    </cofactor>
</comment>
<dbReference type="InterPro" id="IPR007197">
    <property type="entry name" value="rSAM"/>
</dbReference>
<evidence type="ECO:0000256" key="1">
    <source>
        <dbReference type="ARBA" id="ARBA00001933"/>
    </source>
</evidence>
<dbReference type="PIRSF" id="PIRSF004911">
    <property type="entry name" value="DUF160"/>
    <property type="match status" value="1"/>
</dbReference>
<dbReference type="SFLD" id="SFLDG01070">
    <property type="entry name" value="PLP-dependent"/>
    <property type="match status" value="1"/>
</dbReference>
<evidence type="ECO:0000259" key="11">
    <source>
        <dbReference type="PROSITE" id="PS51918"/>
    </source>
</evidence>
<dbReference type="KEGG" id="pace:A6070_03395"/>
<keyword evidence="5" id="KW-0949">S-adenosyl-L-methionine</keyword>
<evidence type="ECO:0000256" key="10">
    <source>
        <dbReference type="PIRSR" id="PIRSR004911-1"/>
    </source>
</evidence>
<feature type="domain" description="Radical SAM core" evidence="11">
    <location>
        <begin position="88"/>
        <end position="307"/>
    </location>
</feature>
<dbReference type="InterPro" id="IPR058240">
    <property type="entry name" value="rSAM_sf"/>
</dbReference>
<dbReference type="Proteomes" id="UP000182264">
    <property type="component" value="Chromosome"/>
</dbReference>
<feature type="binding site" evidence="10">
    <location>
        <position position="109"/>
    </location>
    <ligand>
        <name>[4Fe-4S] cluster</name>
        <dbReference type="ChEBI" id="CHEBI:49883"/>
        <note>4Fe-4S-S-AdoMet</note>
    </ligand>
</feature>
<gene>
    <name evidence="12" type="ORF">A7E75_09420</name>
</gene>
<dbReference type="AlphaFoldDB" id="A0A1L3GHT4"/>
<dbReference type="GO" id="GO:0046872">
    <property type="term" value="F:metal ion binding"/>
    <property type="evidence" value="ECO:0007669"/>
    <property type="project" value="UniProtKB-KW"/>
</dbReference>
<protein>
    <submittedName>
        <fullName evidence="12">KamA family radical SAM protein</fullName>
    </submittedName>
</protein>
<organism evidence="12 13">
    <name type="scientific">Syntrophotalea acetylenica</name>
    <name type="common">Pelobacter acetylenicus</name>
    <dbReference type="NCBI Taxonomy" id="29542"/>
    <lineage>
        <taxon>Bacteria</taxon>
        <taxon>Pseudomonadati</taxon>
        <taxon>Thermodesulfobacteriota</taxon>
        <taxon>Desulfuromonadia</taxon>
        <taxon>Desulfuromonadales</taxon>
        <taxon>Syntrophotaleaceae</taxon>
        <taxon>Syntrophotalea</taxon>
    </lineage>
</organism>
<feature type="binding site" evidence="10">
    <location>
        <position position="106"/>
    </location>
    <ligand>
        <name>[4Fe-4S] cluster</name>
        <dbReference type="ChEBI" id="CHEBI:49883"/>
        <note>4Fe-4S-S-AdoMet</note>
    </ligand>
</feature>
<proteinExistence type="inferred from homology"/>
<keyword evidence="9 10" id="KW-0411">Iron-sulfur</keyword>
<dbReference type="PANTHER" id="PTHR30538">
    <property type="entry name" value="LYSINE 2,3-AMINOMUTASE-RELATED"/>
    <property type="match status" value="1"/>
</dbReference>
<reference evidence="12 13" key="1">
    <citation type="journal article" date="2017" name="Genome Announc.">
        <title>Complete Genome Sequences of Two Acetylene-Fermenting Pelobacter acetylenicus Strains.</title>
        <authorList>
            <person name="Sutton J.M."/>
            <person name="Baesman S.M."/>
            <person name="Fierst J.L."/>
            <person name="Poret-Peterson A.T."/>
            <person name="Oremland R.S."/>
            <person name="Dunlap D.S."/>
            <person name="Akob D.M."/>
        </authorList>
    </citation>
    <scope>NUCLEOTIDE SEQUENCE [LARGE SCALE GENOMIC DNA]</scope>
    <source>
        <strain evidence="12 13">DSM 3247</strain>
    </source>
</reference>
<evidence type="ECO:0000256" key="7">
    <source>
        <dbReference type="ARBA" id="ARBA00022898"/>
    </source>
</evidence>
<dbReference type="NCBIfam" id="TIGR00238">
    <property type="entry name" value="KamA family radical SAM protein"/>
    <property type="match status" value="1"/>
</dbReference>
<dbReference type="Gene3D" id="3.20.20.70">
    <property type="entry name" value="Aldolase class I"/>
    <property type="match status" value="1"/>
</dbReference>
<dbReference type="GO" id="GO:0003824">
    <property type="term" value="F:catalytic activity"/>
    <property type="evidence" value="ECO:0007669"/>
    <property type="project" value="InterPro"/>
</dbReference>
<keyword evidence="8" id="KW-0408">Iron</keyword>
<dbReference type="SUPFAM" id="SSF102114">
    <property type="entry name" value="Radical SAM enzymes"/>
    <property type="match status" value="1"/>
</dbReference>
<evidence type="ECO:0000313" key="13">
    <source>
        <dbReference type="Proteomes" id="UP000182264"/>
    </source>
</evidence>
<keyword evidence="4 10" id="KW-0004">4Fe-4S</keyword>
<comment type="similarity">
    <text evidence="3">Belongs to the radical SAM superfamily. KamA family.</text>
</comment>
<evidence type="ECO:0000256" key="5">
    <source>
        <dbReference type="ARBA" id="ARBA00022691"/>
    </source>
</evidence>
<dbReference type="PANTHER" id="PTHR30538:SF0">
    <property type="entry name" value="L-LYSINE 2,3-AMINOMUTASE AQ_1632-RELATED"/>
    <property type="match status" value="1"/>
</dbReference>
<keyword evidence="6 10" id="KW-0479">Metal-binding</keyword>
<dbReference type="OrthoDB" id="9768064at2"/>
<dbReference type="GO" id="GO:0051539">
    <property type="term" value="F:4 iron, 4 sulfur cluster binding"/>
    <property type="evidence" value="ECO:0007669"/>
    <property type="project" value="UniProtKB-KW"/>
</dbReference>
<evidence type="ECO:0000256" key="2">
    <source>
        <dbReference type="ARBA" id="ARBA00001966"/>
    </source>
</evidence>